<accession>A0ABN9GDD5</accession>
<evidence type="ECO:0000256" key="2">
    <source>
        <dbReference type="ARBA" id="ARBA00022475"/>
    </source>
</evidence>
<dbReference type="InterPro" id="IPR000725">
    <property type="entry name" value="Olfact_rcpt"/>
</dbReference>
<evidence type="ECO:0000256" key="8">
    <source>
        <dbReference type="ARBA" id="ARBA00023136"/>
    </source>
</evidence>
<keyword evidence="5" id="KW-0552">Olfaction</keyword>
<evidence type="ECO:0000313" key="16">
    <source>
        <dbReference type="Proteomes" id="UP001162483"/>
    </source>
</evidence>
<dbReference type="SUPFAM" id="SSF81321">
    <property type="entry name" value="Family A G protein-coupled receptor-like"/>
    <property type="match status" value="1"/>
</dbReference>
<feature type="transmembrane region" description="Helical" evidence="13">
    <location>
        <begin position="25"/>
        <end position="49"/>
    </location>
</feature>
<evidence type="ECO:0000256" key="5">
    <source>
        <dbReference type="ARBA" id="ARBA00022725"/>
    </source>
</evidence>
<evidence type="ECO:0000256" key="12">
    <source>
        <dbReference type="ARBA" id="ARBA00023224"/>
    </source>
</evidence>
<keyword evidence="16" id="KW-1185">Reference proteome</keyword>
<dbReference type="PRINTS" id="PR00245">
    <property type="entry name" value="OLFACTORYR"/>
</dbReference>
<dbReference type="Gene3D" id="1.20.1070.10">
    <property type="entry name" value="Rhodopsin 7-helix transmembrane proteins"/>
    <property type="match status" value="1"/>
</dbReference>
<evidence type="ECO:0000313" key="15">
    <source>
        <dbReference type="EMBL" id="CAI9607423.1"/>
    </source>
</evidence>
<dbReference type="PRINTS" id="PR00237">
    <property type="entry name" value="GPCRRHODOPSN"/>
</dbReference>
<keyword evidence="9" id="KW-1015">Disulfide bond</keyword>
<keyword evidence="6 13" id="KW-1133">Transmembrane helix</keyword>
<evidence type="ECO:0000259" key="14">
    <source>
        <dbReference type="PROSITE" id="PS50262"/>
    </source>
</evidence>
<evidence type="ECO:0000256" key="11">
    <source>
        <dbReference type="ARBA" id="ARBA00023180"/>
    </source>
</evidence>
<dbReference type="Proteomes" id="UP001162483">
    <property type="component" value="Unassembled WGS sequence"/>
</dbReference>
<feature type="transmembrane region" description="Helical" evidence="13">
    <location>
        <begin position="92"/>
        <end position="120"/>
    </location>
</feature>
<organism evidence="15 16">
    <name type="scientific">Staurois parvus</name>
    <dbReference type="NCBI Taxonomy" id="386267"/>
    <lineage>
        <taxon>Eukaryota</taxon>
        <taxon>Metazoa</taxon>
        <taxon>Chordata</taxon>
        <taxon>Craniata</taxon>
        <taxon>Vertebrata</taxon>
        <taxon>Euteleostomi</taxon>
        <taxon>Amphibia</taxon>
        <taxon>Batrachia</taxon>
        <taxon>Anura</taxon>
        <taxon>Neobatrachia</taxon>
        <taxon>Ranoidea</taxon>
        <taxon>Ranidae</taxon>
        <taxon>Staurois</taxon>
    </lineage>
</organism>
<evidence type="ECO:0000256" key="1">
    <source>
        <dbReference type="ARBA" id="ARBA00004651"/>
    </source>
</evidence>
<keyword evidence="4 13" id="KW-0812">Transmembrane</keyword>
<proteinExistence type="predicted"/>
<feature type="transmembrane region" description="Helical" evidence="13">
    <location>
        <begin position="61"/>
        <end position="86"/>
    </location>
</feature>
<sequence>MCEDNHTEVTVFLLLGFQGLYKFKILFFTLFLLLYVVILNGNLLIIVLISIKEHLKIPMFFFLKHLAIADLLISTSVVPMMLDIILKDEGDVSLVGCIIQLYCFAISGSLQSFLIAVMSFDRYLAICNPLRYSSLMNPHVISQLIIGLWVLVIILLSSEVIELFQFKYCGPNSIDHFFCDFSPVVELSTSDTSLMLQDFFVSIVTIFLPFAFIIITYTCISVTILKISSTSGRRKAFSTCSSHLTVVCAYYGALIIVYVAPPDDSSINMNKYRSLLYMVVSPLKNPMIYSLRNHEIKRALQKMMATFKTFCT</sequence>
<evidence type="ECO:0000256" key="3">
    <source>
        <dbReference type="ARBA" id="ARBA00022606"/>
    </source>
</evidence>
<feature type="domain" description="G-protein coupled receptors family 1 profile" evidence="14">
    <location>
        <begin position="41"/>
        <end position="289"/>
    </location>
</feature>
<dbReference type="PROSITE" id="PS50262">
    <property type="entry name" value="G_PROTEIN_RECEP_F1_2"/>
    <property type="match status" value="1"/>
</dbReference>
<feature type="transmembrane region" description="Helical" evidence="13">
    <location>
        <begin position="140"/>
        <end position="158"/>
    </location>
</feature>
<evidence type="ECO:0000256" key="4">
    <source>
        <dbReference type="ARBA" id="ARBA00022692"/>
    </source>
</evidence>
<dbReference type="Pfam" id="PF13853">
    <property type="entry name" value="7tm_4"/>
    <property type="match status" value="1"/>
</dbReference>
<dbReference type="InterPro" id="IPR050939">
    <property type="entry name" value="Olfactory_GPCR1"/>
</dbReference>
<protein>
    <recommendedName>
        <fullName evidence="14">G-protein coupled receptors family 1 profile domain-containing protein</fullName>
    </recommendedName>
</protein>
<keyword evidence="3" id="KW-0716">Sensory transduction</keyword>
<keyword evidence="7" id="KW-0297">G-protein coupled receptor</keyword>
<keyword evidence="8 13" id="KW-0472">Membrane</keyword>
<reference evidence="15" key="1">
    <citation type="submission" date="2023-05" db="EMBL/GenBank/DDBJ databases">
        <authorList>
            <person name="Stuckert A."/>
        </authorList>
    </citation>
    <scope>NUCLEOTIDE SEQUENCE</scope>
</reference>
<keyword evidence="12" id="KW-0807">Transducer</keyword>
<keyword evidence="2" id="KW-1003">Cell membrane</keyword>
<feature type="transmembrane region" description="Helical" evidence="13">
    <location>
        <begin position="237"/>
        <end position="260"/>
    </location>
</feature>
<dbReference type="PANTHER" id="PTHR24242">
    <property type="entry name" value="G-PROTEIN COUPLED RECEPTOR"/>
    <property type="match status" value="1"/>
</dbReference>
<keyword evidence="11" id="KW-0325">Glycoprotein</keyword>
<feature type="transmembrane region" description="Helical" evidence="13">
    <location>
        <begin position="272"/>
        <end position="291"/>
    </location>
</feature>
<comment type="caution">
    <text evidence="15">The sequence shown here is derived from an EMBL/GenBank/DDBJ whole genome shotgun (WGS) entry which is preliminary data.</text>
</comment>
<dbReference type="PANTHER" id="PTHR24242:SF412">
    <property type="entry name" value="OLFACTORY RECEPTOR 10A7-LIKE"/>
    <property type="match status" value="1"/>
</dbReference>
<evidence type="ECO:0000256" key="9">
    <source>
        <dbReference type="ARBA" id="ARBA00023157"/>
    </source>
</evidence>
<evidence type="ECO:0000256" key="7">
    <source>
        <dbReference type="ARBA" id="ARBA00023040"/>
    </source>
</evidence>
<gene>
    <name evidence="15" type="ORF">SPARVUS_LOCUS13946150</name>
</gene>
<evidence type="ECO:0000256" key="6">
    <source>
        <dbReference type="ARBA" id="ARBA00022989"/>
    </source>
</evidence>
<evidence type="ECO:0000256" key="13">
    <source>
        <dbReference type="SAM" id="Phobius"/>
    </source>
</evidence>
<evidence type="ECO:0000256" key="10">
    <source>
        <dbReference type="ARBA" id="ARBA00023170"/>
    </source>
</evidence>
<dbReference type="EMBL" id="CATNWA010018448">
    <property type="protein sequence ID" value="CAI9607423.1"/>
    <property type="molecule type" value="Genomic_DNA"/>
</dbReference>
<keyword evidence="10" id="KW-0675">Receptor</keyword>
<dbReference type="InterPro" id="IPR000276">
    <property type="entry name" value="GPCR_Rhodpsn"/>
</dbReference>
<feature type="transmembrane region" description="Helical" evidence="13">
    <location>
        <begin position="199"/>
        <end position="225"/>
    </location>
</feature>
<dbReference type="InterPro" id="IPR017452">
    <property type="entry name" value="GPCR_Rhodpsn_7TM"/>
</dbReference>
<name>A0ABN9GDD5_9NEOB</name>
<comment type="subcellular location">
    <subcellularLocation>
        <location evidence="1">Cell membrane</location>
        <topology evidence="1">Multi-pass membrane protein</topology>
    </subcellularLocation>
</comment>